<protein>
    <submittedName>
        <fullName evidence="1">Uncharacterized protein</fullName>
    </submittedName>
</protein>
<proteinExistence type="predicted"/>
<organism evidence="1 2">
    <name type="scientific">Engystomops pustulosus</name>
    <name type="common">Tungara frog</name>
    <name type="synonym">Physalaemus pustulosus</name>
    <dbReference type="NCBI Taxonomy" id="76066"/>
    <lineage>
        <taxon>Eukaryota</taxon>
        <taxon>Metazoa</taxon>
        <taxon>Chordata</taxon>
        <taxon>Craniata</taxon>
        <taxon>Vertebrata</taxon>
        <taxon>Euteleostomi</taxon>
        <taxon>Amphibia</taxon>
        <taxon>Batrachia</taxon>
        <taxon>Anura</taxon>
        <taxon>Neobatrachia</taxon>
        <taxon>Hyloidea</taxon>
        <taxon>Leptodactylidae</taxon>
        <taxon>Leiuperinae</taxon>
        <taxon>Engystomops</taxon>
    </lineage>
</organism>
<dbReference type="Proteomes" id="UP000824782">
    <property type="component" value="Unassembled WGS sequence"/>
</dbReference>
<reference evidence="1" key="1">
    <citation type="thesis" date="2020" institute="ProQuest LLC" country="789 East Eisenhower Parkway, Ann Arbor, MI, USA">
        <title>Comparative Genomics and Chromosome Evolution.</title>
        <authorList>
            <person name="Mudd A.B."/>
        </authorList>
    </citation>
    <scope>NUCLEOTIDE SEQUENCE</scope>
    <source>
        <strain evidence="1">237g6f4</strain>
        <tissue evidence="1">Blood</tissue>
    </source>
</reference>
<comment type="caution">
    <text evidence="1">The sequence shown here is derived from an EMBL/GenBank/DDBJ whole genome shotgun (WGS) entry which is preliminary data.</text>
</comment>
<evidence type="ECO:0000313" key="2">
    <source>
        <dbReference type="Proteomes" id="UP000824782"/>
    </source>
</evidence>
<dbReference type="AlphaFoldDB" id="A0AAV6YMQ2"/>
<gene>
    <name evidence="1" type="ORF">GDO81_026276</name>
</gene>
<accession>A0AAV6YMQ2</accession>
<dbReference type="EMBL" id="WNYA01042885">
    <property type="protein sequence ID" value="KAG8536477.1"/>
    <property type="molecule type" value="Genomic_DNA"/>
</dbReference>
<keyword evidence="2" id="KW-1185">Reference proteome</keyword>
<evidence type="ECO:0000313" key="1">
    <source>
        <dbReference type="EMBL" id="KAG8536477.1"/>
    </source>
</evidence>
<sequence>MFLQTRVRSMNSSVSLVLDIHETGTEQGAVQGAPGGTISPLRVVAHGAGFSPSILRLAAHNLFTPTCGLSLRLREHLQYFRCSRQEWRENTGGAAT</sequence>
<name>A0AAV6YMQ2_ENGPU</name>